<gene>
    <name evidence="1" type="ORF">CLCR_01711</name>
</gene>
<dbReference type="AlphaFoldDB" id="A0A1C1CBB9"/>
<keyword evidence="2" id="KW-1185">Reference proteome</keyword>
<protein>
    <submittedName>
        <fullName evidence="1">Uncharacterized protein</fullName>
    </submittedName>
</protein>
<dbReference type="Proteomes" id="UP000094526">
    <property type="component" value="Unassembled WGS sequence"/>
</dbReference>
<name>A0A1C1CBB9_9EURO</name>
<dbReference type="OrthoDB" id="4126940at2759"/>
<dbReference type="EMBL" id="LGRB01000019">
    <property type="protein sequence ID" value="OCT45752.1"/>
    <property type="molecule type" value="Genomic_DNA"/>
</dbReference>
<evidence type="ECO:0000313" key="2">
    <source>
        <dbReference type="Proteomes" id="UP000094526"/>
    </source>
</evidence>
<evidence type="ECO:0000313" key="1">
    <source>
        <dbReference type="EMBL" id="OCT45752.1"/>
    </source>
</evidence>
<dbReference type="VEuPathDB" id="FungiDB:CLCR_01711"/>
<accession>A0A1C1CBB9</accession>
<organism evidence="1 2">
    <name type="scientific">Cladophialophora carrionii</name>
    <dbReference type="NCBI Taxonomy" id="86049"/>
    <lineage>
        <taxon>Eukaryota</taxon>
        <taxon>Fungi</taxon>
        <taxon>Dikarya</taxon>
        <taxon>Ascomycota</taxon>
        <taxon>Pezizomycotina</taxon>
        <taxon>Eurotiomycetes</taxon>
        <taxon>Chaetothyriomycetidae</taxon>
        <taxon>Chaetothyriales</taxon>
        <taxon>Herpotrichiellaceae</taxon>
        <taxon>Cladophialophora</taxon>
    </lineage>
</organism>
<sequence>MAMETAGFGLNIFQILQNELITREGNRSTLGLGFRLAIIEDRLKNQEARTKNGLIWRPYHTVAPILAPTPRARAIVEAQKKRLLERKGAIPTRDDKDPTMHMRDEELWEVHRDYPRTVLEFKQLQFHRGSCPPLMAKGLCPDTQETADLVRSLLEFYDVKVHRPDMRPVILDPSDHLVDVKHNLETCLEELAMTWGLNYFRIGGLALPGHDQPFAGP</sequence>
<proteinExistence type="predicted"/>
<comment type="caution">
    <text evidence="1">The sequence shown here is derived from an EMBL/GenBank/DDBJ whole genome shotgun (WGS) entry which is preliminary data.</text>
</comment>
<reference evidence="2" key="1">
    <citation type="submission" date="2015-07" db="EMBL/GenBank/DDBJ databases">
        <authorList>
            <person name="Teixeira M.M."/>
            <person name="Souza R.C."/>
            <person name="Almeida L.G."/>
            <person name="Vicente V.A."/>
            <person name="de Hoog S."/>
            <person name="Bocca A.L."/>
            <person name="de Almeida S.R."/>
            <person name="Vasconcelos A.T."/>
            <person name="Felipe M.S."/>
        </authorList>
    </citation>
    <scope>NUCLEOTIDE SEQUENCE [LARGE SCALE GENOMIC DNA]</scope>
    <source>
        <strain evidence="2">KSF</strain>
    </source>
</reference>
<dbReference type="VEuPathDB" id="FungiDB:G647_03644"/>